<dbReference type="EMBL" id="FXAV01000010">
    <property type="protein sequence ID" value="SMG49495.1"/>
    <property type="molecule type" value="Genomic_DNA"/>
</dbReference>
<evidence type="ECO:0008006" key="3">
    <source>
        <dbReference type="Google" id="ProtNLM"/>
    </source>
</evidence>
<comment type="caution">
    <text evidence="1">The sequence shown here is derived from an EMBL/GenBank/DDBJ whole genome shotgun (WGS) entry which is preliminary data.</text>
</comment>
<name>A0ABY1MDW1_RHORH</name>
<reference evidence="1 2" key="1">
    <citation type="submission" date="2017-04" db="EMBL/GenBank/DDBJ databases">
        <authorList>
            <person name="Varghese N."/>
            <person name="Submissions S."/>
        </authorList>
    </citation>
    <scope>NUCLEOTIDE SEQUENCE [LARGE SCALE GENOMIC DNA]</scope>
    <source>
        <strain evidence="1 2">J3</strain>
    </source>
</reference>
<evidence type="ECO:0000313" key="1">
    <source>
        <dbReference type="EMBL" id="SMG49495.1"/>
    </source>
</evidence>
<proteinExistence type="predicted"/>
<accession>A0ABY1MDW1</accession>
<evidence type="ECO:0000313" key="2">
    <source>
        <dbReference type="Proteomes" id="UP000193566"/>
    </source>
</evidence>
<sequence length="119" mass="13803">MNPVRADAYLRSMSDADFAHTDRAEKNRRDKAVTLARYAWNRGISGAELLAMTDETRRKLARAADAHPPRTMETWELAARLMDEKTAWAQKHPEHPAAIRTDEDEKIMWVKPPVRSWFE</sequence>
<keyword evidence="2" id="KW-1185">Reference proteome</keyword>
<organism evidence="1 2">
    <name type="scientific">Rhodococcus rhodochrous J3</name>
    <dbReference type="NCBI Taxonomy" id="903528"/>
    <lineage>
        <taxon>Bacteria</taxon>
        <taxon>Bacillati</taxon>
        <taxon>Actinomycetota</taxon>
        <taxon>Actinomycetes</taxon>
        <taxon>Mycobacteriales</taxon>
        <taxon>Nocardiaceae</taxon>
        <taxon>Rhodococcus</taxon>
    </lineage>
</organism>
<gene>
    <name evidence="1" type="ORF">SAMN02745947_03618</name>
</gene>
<protein>
    <recommendedName>
        <fullName evidence="3">Core-binding (CB) domain-containing protein</fullName>
    </recommendedName>
</protein>
<dbReference type="Proteomes" id="UP000193566">
    <property type="component" value="Unassembled WGS sequence"/>
</dbReference>